<dbReference type="Proteomes" id="UP000293583">
    <property type="component" value="Unassembled WGS sequence"/>
</dbReference>
<dbReference type="EMBL" id="SEWY01000001">
    <property type="protein sequence ID" value="TBH75285.1"/>
    <property type="molecule type" value="Genomic_DNA"/>
</dbReference>
<evidence type="ECO:0000256" key="1">
    <source>
        <dbReference type="SAM" id="SignalP"/>
    </source>
</evidence>
<comment type="caution">
    <text evidence="2">The sequence shown here is derived from an EMBL/GenBank/DDBJ whole genome shotgun (WGS) entry which is preliminary data.</text>
</comment>
<dbReference type="AlphaFoldDB" id="A0A4V2IW92"/>
<evidence type="ECO:0000313" key="2">
    <source>
        <dbReference type="EMBL" id="TBH75285.1"/>
    </source>
</evidence>
<evidence type="ECO:0000313" key="3">
    <source>
        <dbReference type="Proteomes" id="UP000293583"/>
    </source>
</evidence>
<accession>A0A4V2IW92</accession>
<protein>
    <recommendedName>
        <fullName evidence="4">Outer membrane protein beta-barrel domain-containing protein</fullName>
    </recommendedName>
</protein>
<feature type="signal peptide" evidence="1">
    <location>
        <begin position="1"/>
        <end position="17"/>
    </location>
</feature>
<gene>
    <name evidence="2" type="ORF">EWU20_01545</name>
</gene>
<feature type="chain" id="PRO_5020486889" description="Outer membrane protein beta-barrel domain-containing protein" evidence="1">
    <location>
        <begin position="18"/>
        <end position="198"/>
    </location>
</feature>
<sequence length="198" mass="22496">MKRITLLLLFVMSSLSAQTWNFSVGANTTNFVYTDSQGVNPTYLKPSSGFNMTLGYEKSMSRRFQYDLGLAYSQYNAVGDVQNIPFSYQTDFMGLSGGIGPKLEFRNDFTLMLKARGAVQKMINGNQFLQNHYEDLAEDEQFKGLRYFVGFSLELEKKVNSNLYVYTQYQHLDTIQFGTSSLNFVPSTVSFGIKIQSK</sequence>
<evidence type="ECO:0008006" key="4">
    <source>
        <dbReference type="Google" id="ProtNLM"/>
    </source>
</evidence>
<name>A0A4V2IW92_9BACT</name>
<reference evidence="2 3" key="1">
    <citation type="submission" date="2019-02" db="EMBL/GenBank/DDBJ databases">
        <title>Genome of a new Bacteroidetes strain.</title>
        <authorList>
            <person name="Pitt A."/>
        </authorList>
    </citation>
    <scope>NUCLEOTIDE SEQUENCE [LARGE SCALE GENOMIC DNA]</scope>
    <source>
        <strain evidence="2 3">103A-SOEBACH</strain>
    </source>
</reference>
<keyword evidence="3" id="KW-1185">Reference proteome</keyword>
<dbReference type="OrthoDB" id="972018at2"/>
<proteinExistence type="predicted"/>
<keyword evidence="1" id="KW-0732">Signal</keyword>
<organism evidence="2 3">
    <name type="scientific">Aquirufa antheringensis</name>
    <dbReference type="NCBI Taxonomy" id="2516559"/>
    <lineage>
        <taxon>Bacteria</taxon>
        <taxon>Pseudomonadati</taxon>
        <taxon>Bacteroidota</taxon>
        <taxon>Cytophagia</taxon>
        <taxon>Cytophagales</taxon>
        <taxon>Flectobacillaceae</taxon>
        <taxon>Aquirufa</taxon>
    </lineage>
</organism>
<dbReference type="RefSeq" id="WP_130922461.1">
    <property type="nucleotide sequence ID" value="NZ_JAANOM010000002.1"/>
</dbReference>